<organism evidence="1 2">
    <name type="scientific">Streptomonospora litoralis</name>
    <dbReference type="NCBI Taxonomy" id="2498135"/>
    <lineage>
        <taxon>Bacteria</taxon>
        <taxon>Bacillati</taxon>
        <taxon>Actinomycetota</taxon>
        <taxon>Actinomycetes</taxon>
        <taxon>Streptosporangiales</taxon>
        <taxon>Nocardiopsidaceae</taxon>
        <taxon>Streptomonospora</taxon>
    </lineage>
</organism>
<name>A0A4P6Q4Z8_9ACTN</name>
<dbReference type="AlphaFoldDB" id="A0A4P6Q4Z8"/>
<dbReference type="Proteomes" id="UP000292235">
    <property type="component" value="Chromosome"/>
</dbReference>
<accession>A0A4P6Q4Z8</accession>
<reference evidence="1 2" key="1">
    <citation type="submission" date="2019-02" db="EMBL/GenBank/DDBJ databases">
        <authorList>
            <person name="Khodamoradi S."/>
            <person name="Hahnke R.L."/>
            <person name="Kaempfer P."/>
            <person name="Schumann P."/>
            <person name="Rohde M."/>
            <person name="Steinert M."/>
            <person name="Luzhetskyy A."/>
            <person name="Wink J."/>
            <person name="Ruckert C."/>
        </authorList>
    </citation>
    <scope>NUCLEOTIDE SEQUENCE [LARGE SCALE GENOMIC DNA]</scope>
    <source>
        <strain evidence="1 2">M2</strain>
    </source>
</reference>
<evidence type="ECO:0000313" key="1">
    <source>
        <dbReference type="EMBL" id="QBI53817.1"/>
    </source>
</evidence>
<dbReference type="InterPro" id="IPR012675">
    <property type="entry name" value="Beta-grasp_dom_sf"/>
</dbReference>
<dbReference type="KEGG" id="strr:EKD16_10155"/>
<gene>
    <name evidence="1" type="primary">thiS</name>
    <name evidence="1" type="ORF">EKD16_10155</name>
</gene>
<dbReference type="OrthoDB" id="163636at2"/>
<dbReference type="InterPro" id="IPR010035">
    <property type="entry name" value="Thi_S"/>
</dbReference>
<dbReference type="CDD" id="cd00565">
    <property type="entry name" value="Ubl_ThiS"/>
    <property type="match status" value="1"/>
</dbReference>
<dbReference type="InterPro" id="IPR003749">
    <property type="entry name" value="ThiS/MoaD-like"/>
</dbReference>
<dbReference type="RefSeq" id="WP_131098115.1">
    <property type="nucleotide sequence ID" value="NZ_CP036455.1"/>
</dbReference>
<sequence>MDVIINGERREVSPRTTVEEVVRSLTQAPGGVAVALNDEVVPKAGWATTRLGDDDRVDVLTAVQGG</sequence>
<dbReference type="InterPro" id="IPR016155">
    <property type="entry name" value="Mopterin_synth/thiamin_S_b"/>
</dbReference>
<keyword evidence="2" id="KW-1185">Reference proteome</keyword>
<dbReference type="Pfam" id="PF02597">
    <property type="entry name" value="ThiS"/>
    <property type="match status" value="1"/>
</dbReference>
<dbReference type="EMBL" id="CP036455">
    <property type="protein sequence ID" value="QBI53817.1"/>
    <property type="molecule type" value="Genomic_DNA"/>
</dbReference>
<proteinExistence type="predicted"/>
<dbReference type="PANTHER" id="PTHR34472">
    <property type="entry name" value="SULFUR CARRIER PROTEIN THIS"/>
    <property type="match status" value="1"/>
</dbReference>
<evidence type="ECO:0000313" key="2">
    <source>
        <dbReference type="Proteomes" id="UP000292235"/>
    </source>
</evidence>
<dbReference type="PANTHER" id="PTHR34472:SF1">
    <property type="entry name" value="SULFUR CARRIER PROTEIN THIS"/>
    <property type="match status" value="1"/>
</dbReference>
<protein>
    <submittedName>
        <fullName evidence="1">Sulfur carrier protein ThiS</fullName>
    </submittedName>
</protein>
<dbReference type="NCBIfam" id="TIGR01683">
    <property type="entry name" value="thiS"/>
    <property type="match status" value="1"/>
</dbReference>
<dbReference type="Gene3D" id="3.10.20.30">
    <property type="match status" value="1"/>
</dbReference>
<dbReference type="SUPFAM" id="SSF54285">
    <property type="entry name" value="MoaD/ThiS"/>
    <property type="match status" value="1"/>
</dbReference>